<keyword evidence="2" id="KW-1185">Reference proteome</keyword>
<evidence type="ECO:0008006" key="3">
    <source>
        <dbReference type="Google" id="ProtNLM"/>
    </source>
</evidence>
<dbReference type="AlphaFoldDB" id="A0ABD2NBC4"/>
<gene>
    <name evidence="1" type="ORF">HHI36_020231</name>
</gene>
<dbReference type="Proteomes" id="UP001516400">
    <property type="component" value="Unassembled WGS sequence"/>
</dbReference>
<evidence type="ECO:0000313" key="2">
    <source>
        <dbReference type="Proteomes" id="UP001516400"/>
    </source>
</evidence>
<proteinExistence type="predicted"/>
<dbReference type="PANTHER" id="PTHR19446">
    <property type="entry name" value="REVERSE TRANSCRIPTASES"/>
    <property type="match status" value="1"/>
</dbReference>
<name>A0ABD2NBC4_9CUCU</name>
<comment type="caution">
    <text evidence="1">The sequence shown here is derived from an EMBL/GenBank/DDBJ whole genome shotgun (WGS) entry which is preliminary data.</text>
</comment>
<sequence>MHIPKKRKDSSPGNVPAELVKYGTDELYEHLRKLFQSCINGAEIPKEFKTSVISPIYKKGSRSTCDNYRGIAFTSSISKIYGKILKIRIEKEYEDMEAEEQAGFRAGRSTVDHLFCITQMIEKKIAVDQELHP</sequence>
<reference evidence="1 2" key="1">
    <citation type="journal article" date="2021" name="BMC Biol.">
        <title>Horizontally acquired antibacterial genes associated with adaptive radiation of ladybird beetles.</title>
        <authorList>
            <person name="Li H.S."/>
            <person name="Tang X.F."/>
            <person name="Huang Y.H."/>
            <person name="Xu Z.Y."/>
            <person name="Chen M.L."/>
            <person name="Du X.Y."/>
            <person name="Qiu B.Y."/>
            <person name="Chen P.T."/>
            <person name="Zhang W."/>
            <person name="Slipinski A."/>
            <person name="Escalona H.E."/>
            <person name="Waterhouse R.M."/>
            <person name="Zwick A."/>
            <person name="Pang H."/>
        </authorList>
    </citation>
    <scope>NUCLEOTIDE SEQUENCE [LARGE SCALE GENOMIC DNA]</scope>
    <source>
        <strain evidence="1">SYSU2018</strain>
    </source>
</reference>
<organism evidence="1 2">
    <name type="scientific">Cryptolaemus montrouzieri</name>
    <dbReference type="NCBI Taxonomy" id="559131"/>
    <lineage>
        <taxon>Eukaryota</taxon>
        <taxon>Metazoa</taxon>
        <taxon>Ecdysozoa</taxon>
        <taxon>Arthropoda</taxon>
        <taxon>Hexapoda</taxon>
        <taxon>Insecta</taxon>
        <taxon>Pterygota</taxon>
        <taxon>Neoptera</taxon>
        <taxon>Endopterygota</taxon>
        <taxon>Coleoptera</taxon>
        <taxon>Polyphaga</taxon>
        <taxon>Cucujiformia</taxon>
        <taxon>Coccinelloidea</taxon>
        <taxon>Coccinellidae</taxon>
        <taxon>Scymninae</taxon>
        <taxon>Scymnini</taxon>
        <taxon>Cryptolaemus</taxon>
    </lineage>
</organism>
<protein>
    <recommendedName>
        <fullName evidence="3">Reverse transcriptase domain-containing protein</fullName>
    </recommendedName>
</protein>
<accession>A0ABD2NBC4</accession>
<evidence type="ECO:0000313" key="1">
    <source>
        <dbReference type="EMBL" id="KAL3275471.1"/>
    </source>
</evidence>
<dbReference type="EMBL" id="JABFTP020000083">
    <property type="protein sequence ID" value="KAL3275471.1"/>
    <property type="molecule type" value="Genomic_DNA"/>
</dbReference>